<dbReference type="Pfam" id="PF00642">
    <property type="entry name" value="zf-CCCH"/>
    <property type="match status" value="1"/>
</dbReference>
<evidence type="ECO:0000256" key="4">
    <source>
        <dbReference type="PROSITE-ProRule" id="PRU00723"/>
    </source>
</evidence>
<dbReference type="GO" id="GO:0008270">
    <property type="term" value="F:zinc ion binding"/>
    <property type="evidence" value="ECO:0007669"/>
    <property type="project" value="UniProtKB-KW"/>
</dbReference>
<dbReference type="OrthoDB" id="411372at2759"/>
<dbReference type="PROSITE" id="PS50103">
    <property type="entry name" value="ZF_C3H1"/>
    <property type="match status" value="2"/>
</dbReference>
<dbReference type="AlphaFoldDB" id="S7PXK1"/>
<dbReference type="PANTHER" id="PTHR11224">
    <property type="entry name" value="MAKORIN-RELATED"/>
    <property type="match status" value="1"/>
</dbReference>
<keyword evidence="1 4" id="KW-0479">Metal-binding</keyword>
<evidence type="ECO:0000259" key="6">
    <source>
        <dbReference type="PROSITE" id="PS50103"/>
    </source>
</evidence>
<dbReference type="KEGG" id="gtr:GLOTRDRAFT_122764"/>
<dbReference type="STRING" id="670483.S7PXK1"/>
<feature type="region of interest" description="Disordered" evidence="5">
    <location>
        <begin position="511"/>
        <end position="553"/>
    </location>
</feature>
<evidence type="ECO:0000256" key="1">
    <source>
        <dbReference type="ARBA" id="ARBA00022723"/>
    </source>
</evidence>
<evidence type="ECO:0000256" key="2">
    <source>
        <dbReference type="ARBA" id="ARBA00022771"/>
    </source>
</evidence>
<feature type="region of interest" description="Disordered" evidence="5">
    <location>
        <begin position="700"/>
        <end position="722"/>
    </location>
</feature>
<evidence type="ECO:0000313" key="8">
    <source>
        <dbReference type="Proteomes" id="UP000030669"/>
    </source>
</evidence>
<sequence>MPVAEKRNEADGGIEHDREKDRSQDRDRERAGKGPKPGGKAKDLSHVPCKFFKVGSCTAGSSCPFSHSLAEPGQPKDVCAWFVKGNCKFGHKCALAHILPGQPMAMDRKNKKAAQLAANAGGGGGGQGKDKGRGHKNNHSVNGAGGGNATVRNSLLGGSTAPTRVLSSSRPPMSVPLKATISPSAPAPPIKDTDFASFAIPDESKLPSAPAQRKTTSEGTVEPAPEASQATNSESTAEKESTTPTTKKVPSPLPVSNPAAPRNRSAASPSDLGPIGSPPKSSSAAQASNRIDGFSPGTSPSKGEFVPSSPFSAPHTQSIFVTSYEKTEIHSHANFRSGLAASLGATRTWGLGPGQDMGARGMATEVVVEDDDLEELIPSSLTDLLTPEERSRRFSRTNSGQNGAVPAGVAAFREGSAPRSSELHHRHSRSVPAASLLNDLKSIWSENGAGGPALGVSPGLGNGSPSSFASNGGFGGRAYAEDTLSPSLISPTNASAAFLPGLHHHYKNARSTGVGRMDPPSSRIGPSSSYSNNFPPGPGAGMPPTVAEAGGFTGAALSPPRFGAYGGRPPFESVPTDPYLGGRTVAGQAAGRPIPVHTEGLGPNGDAFSPSARALQAHAPGQSLPQGLAAGYSRIHARPPPSIPSPAGSAAFSPPQISNLSSSITGRGLGDHMPLGTTPPPGATAMDVLDSMMSRLSYTAAAGRTTPTQQSTAPSAVPPVGM</sequence>
<feature type="region of interest" description="Disordered" evidence="5">
    <location>
        <begin position="117"/>
        <end position="312"/>
    </location>
</feature>
<dbReference type="HOGENOM" id="CLU_012195_0_0_1"/>
<dbReference type="Gene3D" id="4.10.1000.10">
    <property type="entry name" value="Zinc finger, CCCH-type"/>
    <property type="match status" value="1"/>
</dbReference>
<dbReference type="Proteomes" id="UP000030669">
    <property type="component" value="Unassembled WGS sequence"/>
</dbReference>
<protein>
    <recommendedName>
        <fullName evidence="6">C3H1-type domain-containing protein</fullName>
    </recommendedName>
</protein>
<dbReference type="EMBL" id="KB469308">
    <property type="protein sequence ID" value="EPQ52017.1"/>
    <property type="molecule type" value="Genomic_DNA"/>
</dbReference>
<feature type="compositionally biased region" description="Polar residues" evidence="5">
    <location>
        <begin position="705"/>
        <end position="714"/>
    </location>
</feature>
<feature type="region of interest" description="Disordered" evidence="5">
    <location>
        <begin position="1"/>
        <end position="44"/>
    </location>
</feature>
<feature type="compositionally biased region" description="Basic and acidic residues" evidence="5">
    <location>
        <begin position="1"/>
        <end position="32"/>
    </location>
</feature>
<feature type="zinc finger region" description="C3H1-type" evidence="4">
    <location>
        <begin position="73"/>
        <end position="100"/>
    </location>
</feature>
<reference evidence="7 8" key="1">
    <citation type="journal article" date="2012" name="Science">
        <title>The Paleozoic origin of enzymatic lignin decomposition reconstructed from 31 fungal genomes.</title>
        <authorList>
            <person name="Floudas D."/>
            <person name="Binder M."/>
            <person name="Riley R."/>
            <person name="Barry K."/>
            <person name="Blanchette R.A."/>
            <person name="Henrissat B."/>
            <person name="Martinez A.T."/>
            <person name="Otillar R."/>
            <person name="Spatafora J.W."/>
            <person name="Yadav J.S."/>
            <person name="Aerts A."/>
            <person name="Benoit I."/>
            <person name="Boyd A."/>
            <person name="Carlson A."/>
            <person name="Copeland A."/>
            <person name="Coutinho P.M."/>
            <person name="de Vries R.P."/>
            <person name="Ferreira P."/>
            <person name="Findley K."/>
            <person name="Foster B."/>
            <person name="Gaskell J."/>
            <person name="Glotzer D."/>
            <person name="Gorecki P."/>
            <person name="Heitman J."/>
            <person name="Hesse C."/>
            <person name="Hori C."/>
            <person name="Igarashi K."/>
            <person name="Jurgens J.A."/>
            <person name="Kallen N."/>
            <person name="Kersten P."/>
            <person name="Kohler A."/>
            <person name="Kuees U."/>
            <person name="Kumar T.K.A."/>
            <person name="Kuo A."/>
            <person name="LaButti K."/>
            <person name="Larrondo L.F."/>
            <person name="Lindquist E."/>
            <person name="Ling A."/>
            <person name="Lombard V."/>
            <person name="Lucas S."/>
            <person name="Lundell T."/>
            <person name="Martin R."/>
            <person name="McLaughlin D.J."/>
            <person name="Morgenstern I."/>
            <person name="Morin E."/>
            <person name="Murat C."/>
            <person name="Nagy L.G."/>
            <person name="Nolan M."/>
            <person name="Ohm R.A."/>
            <person name="Patyshakuliyeva A."/>
            <person name="Rokas A."/>
            <person name="Ruiz-Duenas F.J."/>
            <person name="Sabat G."/>
            <person name="Salamov A."/>
            <person name="Samejima M."/>
            <person name="Schmutz J."/>
            <person name="Slot J.C."/>
            <person name="St John F."/>
            <person name="Stenlid J."/>
            <person name="Sun H."/>
            <person name="Sun S."/>
            <person name="Syed K."/>
            <person name="Tsang A."/>
            <person name="Wiebenga A."/>
            <person name="Young D."/>
            <person name="Pisabarro A."/>
            <person name="Eastwood D.C."/>
            <person name="Martin F."/>
            <person name="Cullen D."/>
            <person name="Grigoriev I.V."/>
            <person name="Hibbett D.S."/>
        </authorList>
    </citation>
    <scope>NUCLEOTIDE SEQUENCE [LARGE SCALE GENOMIC DNA]</scope>
    <source>
        <strain evidence="7 8">ATCC 11539</strain>
    </source>
</reference>
<keyword evidence="3 4" id="KW-0862">Zinc</keyword>
<gene>
    <name evidence="7" type="ORF">GLOTRDRAFT_122764</name>
</gene>
<feature type="compositionally biased region" description="Low complexity" evidence="5">
    <location>
        <begin position="242"/>
        <end position="270"/>
    </location>
</feature>
<feature type="compositionally biased region" description="Low complexity" evidence="5">
    <location>
        <begin position="519"/>
        <end position="531"/>
    </location>
</feature>
<proteinExistence type="predicted"/>
<feature type="region of interest" description="Disordered" evidence="5">
    <location>
        <begin position="387"/>
        <end position="407"/>
    </location>
</feature>
<organism evidence="7 8">
    <name type="scientific">Gloeophyllum trabeum (strain ATCC 11539 / FP-39264 / Madison 617)</name>
    <name type="common">Brown rot fungus</name>
    <dbReference type="NCBI Taxonomy" id="670483"/>
    <lineage>
        <taxon>Eukaryota</taxon>
        <taxon>Fungi</taxon>
        <taxon>Dikarya</taxon>
        <taxon>Basidiomycota</taxon>
        <taxon>Agaricomycotina</taxon>
        <taxon>Agaricomycetes</taxon>
        <taxon>Gloeophyllales</taxon>
        <taxon>Gloeophyllaceae</taxon>
        <taxon>Gloeophyllum</taxon>
    </lineage>
</organism>
<dbReference type="Pfam" id="PF14608">
    <property type="entry name" value="zf-CCCH_2"/>
    <property type="match status" value="1"/>
</dbReference>
<dbReference type="InterPro" id="IPR036855">
    <property type="entry name" value="Znf_CCCH_sf"/>
</dbReference>
<dbReference type="GeneID" id="19300874"/>
<dbReference type="RefSeq" id="XP_007869220.1">
    <property type="nucleotide sequence ID" value="XM_007871029.1"/>
</dbReference>
<dbReference type="GO" id="GO:0061630">
    <property type="term" value="F:ubiquitin protein ligase activity"/>
    <property type="evidence" value="ECO:0007669"/>
    <property type="project" value="InterPro"/>
</dbReference>
<keyword evidence="2 4" id="KW-0863">Zinc-finger</keyword>
<feature type="domain" description="C3H1-type" evidence="6">
    <location>
        <begin position="43"/>
        <end position="70"/>
    </location>
</feature>
<feature type="zinc finger region" description="C3H1-type" evidence="4">
    <location>
        <begin position="43"/>
        <end position="70"/>
    </location>
</feature>
<dbReference type="PANTHER" id="PTHR11224:SF10">
    <property type="entry name" value="IP09428P-RELATED"/>
    <property type="match status" value="1"/>
</dbReference>
<name>S7PXK1_GLOTA</name>
<feature type="non-terminal residue" evidence="7">
    <location>
        <position position="722"/>
    </location>
</feature>
<dbReference type="SUPFAM" id="SSF90229">
    <property type="entry name" value="CCCH zinc finger"/>
    <property type="match status" value="1"/>
</dbReference>
<dbReference type="InterPro" id="IPR000571">
    <property type="entry name" value="Znf_CCCH"/>
</dbReference>
<dbReference type="OMA" id="QSMSMDR"/>
<evidence type="ECO:0000256" key="3">
    <source>
        <dbReference type="ARBA" id="ARBA00022833"/>
    </source>
</evidence>
<feature type="compositionally biased region" description="Polar residues" evidence="5">
    <location>
        <begin position="150"/>
        <end position="171"/>
    </location>
</feature>
<dbReference type="InterPro" id="IPR045072">
    <property type="entry name" value="MKRN-like"/>
</dbReference>
<dbReference type="SMART" id="SM00356">
    <property type="entry name" value="ZnF_C3H1"/>
    <property type="match status" value="2"/>
</dbReference>
<dbReference type="eggNOG" id="KOG1039">
    <property type="taxonomic scope" value="Eukaryota"/>
</dbReference>
<evidence type="ECO:0000256" key="5">
    <source>
        <dbReference type="SAM" id="MobiDB-lite"/>
    </source>
</evidence>
<accession>S7PXK1</accession>
<evidence type="ECO:0000313" key="7">
    <source>
        <dbReference type="EMBL" id="EPQ52017.1"/>
    </source>
</evidence>
<keyword evidence="8" id="KW-1185">Reference proteome</keyword>
<feature type="domain" description="C3H1-type" evidence="6">
    <location>
        <begin position="73"/>
        <end position="100"/>
    </location>
</feature>
<dbReference type="GO" id="GO:0000209">
    <property type="term" value="P:protein polyubiquitination"/>
    <property type="evidence" value="ECO:0007669"/>
    <property type="project" value="InterPro"/>
</dbReference>